<proteinExistence type="predicted"/>
<reference evidence="2" key="3">
    <citation type="journal article" date="2023" name="Microbiol. Resour. Announc.">
        <title>Draft Genome Sequence of Granulicatella sp. Strain S8, Isolated from a Marine Fish, Seriola quinqueradiata.</title>
        <authorList>
            <person name="Lee M."/>
            <person name="Farooq A."/>
            <person name="Jeong J.B."/>
            <person name="Jung M.Y."/>
        </authorList>
    </citation>
    <scope>NUCLEOTIDE SEQUENCE</scope>
    <source>
        <strain evidence="2">S8</strain>
    </source>
</reference>
<reference evidence="2" key="2">
    <citation type="journal article" date="2023" name="Curr. Microbiol.">
        <title>Granulicatella seriolae sp. nov., a Novel Facultative Anaerobe Isolated from Yellowtail Marine Fish.</title>
        <authorList>
            <person name="Lee M."/>
            <person name="Choi Y.J."/>
            <person name="Farooq A."/>
            <person name="Jeong J.B."/>
            <person name="Jung M.Y."/>
        </authorList>
    </citation>
    <scope>NUCLEOTIDE SEQUENCE</scope>
    <source>
        <strain evidence="2">S8</strain>
    </source>
</reference>
<dbReference type="Gene3D" id="3.40.50.300">
    <property type="entry name" value="P-loop containing nucleotide triphosphate hydrolases"/>
    <property type="match status" value="2"/>
</dbReference>
<keyword evidence="2" id="KW-0378">Hydrolase</keyword>
<organism evidence="2 3">
    <name type="scientific">Granulicatella seriolae</name>
    <dbReference type="NCBI Taxonomy" id="2967226"/>
    <lineage>
        <taxon>Bacteria</taxon>
        <taxon>Bacillati</taxon>
        <taxon>Bacillota</taxon>
        <taxon>Bacilli</taxon>
        <taxon>Lactobacillales</taxon>
        <taxon>Carnobacteriaceae</taxon>
        <taxon>Granulicatella</taxon>
    </lineage>
</organism>
<dbReference type="SUPFAM" id="SSF52540">
    <property type="entry name" value="P-loop containing nucleoside triphosphate hydrolases"/>
    <property type="match status" value="1"/>
</dbReference>
<evidence type="ECO:0000313" key="2">
    <source>
        <dbReference type="EMBL" id="MCQ9209403.1"/>
    </source>
</evidence>
<feature type="domain" description="Helicase/UvrB N-terminal" evidence="1">
    <location>
        <begin position="17"/>
        <end position="227"/>
    </location>
</feature>
<accession>A0ABT1WML7</accession>
<sequence>MNNFDQYTIDYISGVMSLRKPQRRALEILDDIFNYVHPTKNMNLEVALEEVKKRYPICIDFERDFMSLAFVLATGVGKTRLMGTFITYLYTNYGVKNFFVVAPGKIVYDKLKQDLGNPANPKYVFNGIGCFDNPPRIIADDDYRDKQIDLFDSDVKIYVFNIDKFNSENAKMRAINEYLGDSFFNQLAQLDDLVMIMDESHHYHADRGALSLNELNPILGLELTATPYYNKGAKQVPFKNAVYEYPLSASISDGYTRTPYAVTRQDIDFKNFGEDELDHTMLSDGLLCHETIKQELEIYGLDNNEKVVKPFMMVVCKDTDHATKIYNYVTSTAFSNGDYQYKTLLIHSNLPKAKKDGAVDLLQKVEEQDNPIEIVIHVDMLKEGWDVNNLYTIVPLRTAASKILREQMVGRGLRLPFGQRTGVKNIDSVMLTAHDKFEEILTEAQKGDSIFKAGNVIKVEDLVKQKVKETELTIKEPESTFEFAENLFAQLGLEKTTETKEQVKKINTIVREEVEKAFVDNANRRVTPSKEEVTRKVFEEVKKHEQVGFLFVENGQTLEWYIEGKTEEYRTDVVSQFIPIPILSVVGTGAETYEFVDFDLEFSMFTHVPVREELLIQNLENTSERSLIQGEMINFSSYNVEKELLKDLREKSEIDYEKCSSLLFKLISQVKEHYEGRYGEDGMKNIIMMNKRDIVGKIYKQMILPNHFYFSSGEIEEEVVDVQKTNLTTRYQYEVIRQLFEEPQGALTSNLFDGIRKGVFAQAKFDSRPELIFARVLENDSDVVNWLRPNANEFKIYYNRGKRYEPDFVVETDETIYLVEVKGENMLEDADVIAKKERAIQYCSHATKWCLENGYKAWKYVFIPAGEIKNSSSFMNLAMRFEEV</sequence>
<dbReference type="InterPro" id="IPR006935">
    <property type="entry name" value="Helicase/UvrB_N"/>
</dbReference>
<gene>
    <name evidence="2" type="ORF">NPA36_02460</name>
</gene>
<keyword evidence="2" id="KW-0547">Nucleotide-binding</keyword>
<dbReference type="Pfam" id="PF04851">
    <property type="entry name" value="ResIII"/>
    <property type="match status" value="1"/>
</dbReference>
<dbReference type="InterPro" id="IPR027417">
    <property type="entry name" value="P-loop_NTPase"/>
</dbReference>
<dbReference type="InterPro" id="IPR050742">
    <property type="entry name" value="Helicase_Restrict-Modif_Enz"/>
</dbReference>
<dbReference type="PANTHER" id="PTHR47396:SF1">
    <property type="entry name" value="ATP-DEPENDENT HELICASE IRC3-RELATED"/>
    <property type="match status" value="1"/>
</dbReference>
<evidence type="ECO:0000313" key="3">
    <source>
        <dbReference type="Proteomes" id="UP001059480"/>
    </source>
</evidence>
<reference evidence="2" key="1">
    <citation type="submission" date="2022-07" db="EMBL/GenBank/DDBJ databases">
        <authorList>
            <person name="Jung M.-Y."/>
            <person name="Lee M."/>
        </authorList>
    </citation>
    <scope>NUCLEOTIDE SEQUENCE</scope>
    <source>
        <strain evidence="2">S8</strain>
    </source>
</reference>
<dbReference type="Proteomes" id="UP001059480">
    <property type="component" value="Unassembled WGS sequence"/>
</dbReference>
<comment type="caution">
    <text evidence="2">The sequence shown here is derived from an EMBL/GenBank/DDBJ whole genome shotgun (WGS) entry which is preliminary data.</text>
</comment>
<dbReference type="GO" id="GO:0004386">
    <property type="term" value="F:helicase activity"/>
    <property type="evidence" value="ECO:0007669"/>
    <property type="project" value="UniProtKB-KW"/>
</dbReference>
<dbReference type="EMBL" id="JANHNZ010000002">
    <property type="protein sequence ID" value="MCQ9209403.1"/>
    <property type="molecule type" value="Genomic_DNA"/>
</dbReference>
<keyword evidence="2" id="KW-0347">Helicase</keyword>
<protein>
    <submittedName>
        <fullName evidence="2">DEAD/DEAH box helicase family protein</fullName>
    </submittedName>
</protein>
<name>A0ABT1WML7_9LACT</name>
<dbReference type="RefSeq" id="WP_256944803.1">
    <property type="nucleotide sequence ID" value="NZ_JANHNZ010000002.1"/>
</dbReference>
<evidence type="ECO:0000259" key="1">
    <source>
        <dbReference type="Pfam" id="PF04851"/>
    </source>
</evidence>
<keyword evidence="3" id="KW-1185">Reference proteome</keyword>
<dbReference type="PANTHER" id="PTHR47396">
    <property type="entry name" value="TYPE I RESTRICTION ENZYME ECOKI R PROTEIN"/>
    <property type="match status" value="1"/>
</dbReference>
<keyword evidence="2" id="KW-0067">ATP-binding</keyword>